<dbReference type="AlphaFoldDB" id="A0A221K3L3"/>
<sequence>MIVAGMGFRADATLNSLRSALALACGTHRPDLIATAAGKENHDALRALVAELQVPLHAVPQATLAAQSTPTLSPAAQAARNTGSVAEAAALAAAGSGAHLLAPRHISTDRMATCAVAKGTLT</sequence>
<dbReference type="InterPro" id="IPR036518">
    <property type="entry name" value="CobE/GbiG_C_sf"/>
</dbReference>
<organism evidence="2 3">
    <name type="scientific">Pseudosulfitobacter pseudonitzschiae</name>
    <dbReference type="NCBI Taxonomy" id="1402135"/>
    <lineage>
        <taxon>Bacteria</taxon>
        <taxon>Pseudomonadati</taxon>
        <taxon>Pseudomonadota</taxon>
        <taxon>Alphaproteobacteria</taxon>
        <taxon>Rhodobacterales</taxon>
        <taxon>Roseobacteraceae</taxon>
        <taxon>Pseudosulfitobacter</taxon>
    </lineage>
</organism>
<reference evidence="2 3" key="1">
    <citation type="submission" date="2017-07" db="EMBL/GenBank/DDBJ databases">
        <title>Genome Sequence of Sulfitobacter pseudonitzschiae Strain SMR1 Isolated from a culture of the Diatom Skeletonema marinoi.</title>
        <authorList>
            <person name="Topel M."/>
            <person name="Pinder M.I.M."/>
            <person name="Johansson O.N."/>
            <person name="Kourtchenko O."/>
            <person name="Godhe A."/>
            <person name="Clarke A.K."/>
        </authorList>
    </citation>
    <scope>NUCLEOTIDE SEQUENCE [LARGE SCALE GENOMIC DNA]</scope>
    <source>
        <strain evidence="2 3">SMR1</strain>
    </source>
</reference>
<evidence type="ECO:0000313" key="2">
    <source>
        <dbReference type="EMBL" id="ASM73586.1"/>
    </source>
</evidence>
<dbReference type="SUPFAM" id="SSF159664">
    <property type="entry name" value="CobE/GbiG C-terminal domain-like"/>
    <property type="match status" value="1"/>
</dbReference>
<dbReference type="Pfam" id="PF01890">
    <property type="entry name" value="CbiG_C"/>
    <property type="match status" value="1"/>
</dbReference>
<dbReference type="EMBL" id="CP022415">
    <property type="protein sequence ID" value="ASM73586.1"/>
    <property type="molecule type" value="Genomic_DNA"/>
</dbReference>
<accession>A0A221K3L3</accession>
<dbReference type="GO" id="GO:0009236">
    <property type="term" value="P:cobalamin biosynthetic process"/>
    <property type="evidence" value="ECO:0007669"/>
    <property type="project" value="InterPro"/>
</dbReference>
<protein>
    <submittedName>
        <fullName evidence="2">Cobalamin biosynthesis protein CbiG</fullName>
    </submittedName>
</protein>
<evidence type="ECO:0000259" key="1">
    <source>
        <dbReference type="Pfam" id="PF01890"/>
    </source>
</evidence>
<dbReference type="InterPro" id="IPR002750">
    <property type="entry name" value="CobE/GbiG_C"/>
</dbReference>
<dbReference type="Gene3D" id="3.30.420.180">
    <property type="entry name" value="CobE/GbiG C-terminal domain"/>
    <property type="match status" value="1"/>
</dbReference>
<dbReference type="OrthoDB" id="7665855at2"/>
<evidence type="ECO:0000313" key="3">
    <source>
        <dbReference type="Proteomes" id="UP000199754"/>
    </source>
</evidence>
<keyword evidence="3" id="KW-1185">Reference proteome</keyword>
<proteinExistence type="predicted"/>
<dbReference type="Proteomes" id="UP000199754">
    <property type="component" value="Chromosome"/>
</dbReference>
<dbReference type="KEGG" id="spse:SULPSESMR1_02795"/>
<name>A0A221K3L3_9RHOB</name>
<feature type="domain" description="CobE/GbiG C-terminal" evidence="1">
    <location>
        <begin position="2"/>
        <end position="117"/>
    </location>
</feature>
<dbReference type="RefSeq" id="WP_089421352.1">
    <property type="nucleotide sequence ID" value="NZ_CP022415.1"/>
</dbReference>
<gene>
    <name evidence="2" type="ORF">SULPSESMR1_02795</name>
</gene>